<evidence type="ECO:0000256" key="6">
    <source>
        <dbReference type="ARBA" id="ARBA00023077"/>
    </source>
</evidence>
<dbReference type="GO" id="GO:0015344">
    <property type="term" value="F:siderophore uptake transmembrane transporter activity"/>
    <property type="evidence" value="ECO:0007669"/>
    <property type="project" value="TreeGrafter"/>
</dbReference>
<dbReference type="Gene3D" id="2.170.130.10">
    <property type="entry name" value="TonB-dependent receptor, plug domain"/>
    <property type="match status" value="1"/>
</dbReference>
<dbReference type="RefSeq" id="WP_166698816.1">
    <property type="nucleotide sequence ID" value="NZ_JAAQTL010000001.1"/>
</dbReference>
<dbReference type="InterPro" id="IPR012910">
    <property type="entry name" value="Plug_dom"/>
</dbReference>
<dbReference type="InterPro" id="IPR057601">
    <property type="entry name" value="Oar-like_b-barrel"/>
</dbReference>
<comment type="caution">
    <text evidence="12">The sequence shown here is derived from an EMBL/GenBank/DDBJ whole genome shotgun (WGS) entry which is preliminary data.</text>
</comment>
<keyword evidence="5 9" id="KW-0732">Signal</keyword>
<keyword evidence="12" id="KW-0675">Receptor</keyword>
<evidence type="ECO:0000256" key="7">
    <source>
        <dbReference type="ARBA" id="ARBA00023136"/>
    </source>
</evidence>
<dbReference type="InterPro" id="IPR039426">
    <property type="entry name" value="TonB-dep_rcpt-like"/>
</dbReference>
<evidence type="ECO:0000259" key="10">
    <source>
        <dbReference type="Pfam" id="PF07715"/>
    </source>
</evidence>
<keyword evidence="2" id="KW-0813">Transport</keyword>
<dbReference type="GO" id="GO:0044718">
    <property type="term" value="P:siderophore transmembrane transport"/>
    <property type="evidence" value="ECO:0007669"/>
    <property type="project" value="TreeGrafter"/>
</dbReference>
<name>A0A7X5QTD2_9GAMM</name>
<keyword evidence="6" id="KW-0798">TonB box</keyword>
<evidence type="ECO:0000256" key="5">
    <source>
        <dbReference type="ARBA" id="ARBA00022729"/>
    </source>
</evidence>
<keyword evidence="13" id="KW-1185">Reference proteome</keyword>
<dbReference type="InterPro" id="IPR010917">
    <property type="entry name" value="TonB_rcpt_CS"/>
</dbReference>
<dbReference type="Proteomes" id="UP000518878">
    <property type="component" value="Unassembled WGS sequence"/>
</dbReference>
<accession>A0A7X5QTD2</accession>
<reference evidence="12 13" key="1">
    <citation type="journal article" date="2006" name="Int. J. Syst. Evol. Microbiol.">
        <title>Dyella yeojuensis sp. nov., isolated from greenhouse soil in Korea.</title>
        <authorList>
            <person name="Kim B.Y."/>
            <person name="Weon H.Y."/>
            <person name="Lee K.H."/>
            <person name="Seok S.J."/>
            <person name="Kwon S.W."/>
            <person name="Go S.J."/>
            <person name="Stackebrandt E."/>
        </authorList>
    </citation>
    <scope>NUCLEOTIDE SEQUENCE [LARGE SCALE GENOMIC DNA]</scope>
    <source>
        <strain evidence="12 13">DSM 17673</strain>
    </source>
</reference>
<feature type="domain" description="TonB-dependent receptor plug" evidence="10">
    <location>
        <begin position="139"/>
        <end position="235"/>
    </location>
</feature>
<dbReference type="Gene3D" id="2.40.170.20">
    <property type="entry name" value="TonB-dependent receptor, beta-barrel domain"/>
    <property type="match status" value="1"/>
</dbReference>
<dbReference type="InterPro" id="IPR037066">
    <property type="entry name" value="Plug_dom_sf"/>
</dbReference>
<dbReference type="PROSITE" id="PS01156">
    <property type="entry name" value="TONB_DEPENDENT_REC_2"/>
    <property type="match status" value="1"/>
</dbReference>
<dbReference type="SUPFAM" id="SSF56935">
    <property type="entry name" value="Porins"/>
    <property type="match status" value="1"/>
</dbReference>
<dbReference type="Pfam" id="PF07715">
    <property type="entry name" value="Plug"/>
    <property type="match status" value="1"/>
</dbReference>
<dbReference type="PANTHER" id="PTHR30069">
    <property type="entry name" value="TONB-DEPENDENT OUTER MEMBRANE RECEPTOR"/>
    <property type="match status" value="1"/>
</dbReference>
<evidence type="ECO:0000259" key="11">
    <source>
        <dbReference type="Pfam" id="PF25183"/>
    </source>
</evidence>
<feature type="signal peptide" evidence="9">
    <location>
        <begin position="1"/>
        <end position="33"/>
    </location>
</feature>
<feature type="domain" description="TonB-dependent transporter Oar-like beta-barrel" evidence="11">
    <location>
        <begin position="335"/>
        <end position="599"/>
    </location>
</feature>
<keyword evidence="8" id="KW-0998">Cell outer membrane</keyword>
<evidence type="ECO:0000256" key="1">
    <source>
        <dbReference type="ARBA" id="ARBA00004571"/>
    </source>
</evidence>
<evidence type="ECO:0000313" key="13">
    <source>
        <dbReference type="Proteomes" id="UP000518878"/>
    </source>
</evidence>
<gene>
    <name evidence="12" type="ORF">HBF32_06095</name>
</gene>
<sequence>MYLRNIRQTQLLRRSALAFALAASLGGTGAVLAQATTGSIFGQAAPGSTIQISGSTGVNRQVPVDQDGRYRIGNLPLGSYTVNVVQNGQVVDSRKNVGLTVGAGSEVSFVGSAATSAQSLESVTVTANALPPIDVSSVDSRTVVTSEQLARLPLGRNAESIALLAPGVVTGSGDFGRVVSFGGAGVSENAYYINGYNTSDPLKNLGGVSLPYGAIDQQEIYTGGYSAAYGRSDGGVISQVGKRGTNEWHFGAQVLWEPKFARSQLGNQYFRDATPPAGYVYTDESLPGTLYRNRKGDTQWTRTVSGYVGGPLIEDRLFLFVAAESEKTEGTTTSAYTSAKPATNHYTYDLPKYYAKLDWNINDSNILELTGIRSTDERSGVYNVYDYDTRTHLGKDGTFPDTTKVSSKYAIAKYTSYITDDLTFSATYGKSKTDDILKNPGNSDLPLISGATNQDPALNGGSPIRTNTVTSQQNAPDANSKTHGLRADLEWQVGDHRLTGGIDNMKFSGHNEGVTTTGPGYLWIYNHSGAPDEVIDDRLGVGAPGGDGYYVQKYIFSTTTSMSVDQKAYYLEDKWQMTDKFLLTVGVRNDRFTNYNNNGESYVNSGNQWAPRIGASWDVFGDSSLKIYGNLGRYYLALPNSVAIRGASSSTFTREYFTYTGITANGEPTGLTPLGPGPVSSNGEYGQPNDAKSITARDLDSQYQDEAILGFDKTLGSEWVTGAKFTLRKLQAAIDDVCDTDRAAEKLAAQGVDPDTVTIPGCVIFNPGKTNTFSFANADGNGRTEVKMSSDDWGFTQGAKRKYYALDLYLEHPFDGKWFARFDYTFSKSYGNTEGQVKSDIGQDDISKTQDWDAAALMIHSNGLLANDRKHQFKAYGSYQLTPEWMFSGSVRITSGAPKSCLGFFGPEEDDPISYGSSYHSCAGKLYAPGEQRLPWVKQLDLAVEYRPAFADHKLAFGLQLFNVTNERKPLLQDYTYEDDKFTLSNTYGAGLYYQTPRYARLTATYDF</sequence>
<dbReference type="EMBL" id="JAAQTL010000001">
    <property type="protein sequence ID" value="NID15039.1"/>
    <property type="molecule type" value="Genomic_DNA"/>
</dbReference>
<dbReference type="SUPFAM" id="SSF49478">
    <property type="entry name" value="Cna protein B-type domain"/>
    <property type="match status" value="1"/>
</dbReference>
<feature type="domain" description="TonB-dependent transporter Oar-like beta-barrel" evidence="11">
    <location>
        <begin position="601"/>
        <end position="881"/>
    </location>
</feature>
<evidence type="ECO:0000313" key="12">
    <source>
        <dbReference type="EMBL" id="NID15039.1"/>
    </source>
</evidence>
<feature type="chain" id="PRO_5031399901" evidence="9">
    <location>
        <begin position="34"/>
        <end position="1008"/>
    </location>
</feature>
<dbReference type="Pfam" id="PF13620">
    <property type="entry name" value="CarboxypepD_reg"/>
    <property type="match status" value="1"/>
</dbReference>
<keyword evidence="7" id="KW-0472">Membrane</keyword>
<comment type="subcellular location">
    <subcellularLocation>
        <location evidence="1">Cell outer membrane</location>
        <topology evidence="1">Multi-pass membrane protein</topology>
    </subcellularLocation>
</comment>
<proteinExistence type="predicted"/>
<evidence type="ECO:0000256" key="4">
    <source>
        <dbReference type="ARBA" id="ARBA00022692"/>
    </source>
</evidence>
<dbReference type="GO" id="GO:0009279">
    <property type="term" value="C:cell outer membrane"/>
    <property type="evidence" value="ECO:0007669"/>
    <property type="project" value="UniProtKB-SubCell"/>
</dbReference>
<evidence type="ECO:0000256" key="8">
    <source>
        <dbReference type="ARBA" id="ARBA00023237"/>
    </source>
</evidence>
<organism evidence="12 13">
    <name type="scientific">Luteibacter yeojuensis</name>
    <dbReference type="NCBI Taxonomy" id="345309"/>
    <lineage>
        <taxon>Bacteria</taxon>
        <taxon>Pseudomonadati</taxon>
        <taxon>Pseudomonadota</taxon>
        <taxon>Gammaproteobacteria</taxon>
        <taxon>Lysobacterales</taxon>
        <taxon>Rhodanobacteraceae</taxon>
        <taxon>Luteibacter</taxon>
    </lineage>
</organism>
<dbReference type="Gene3D" id="2.60.40.1120">
    <property type="entry name" value="Carboxypeptidase-like, regulatory domain"/>
    <property type="match status" value="1"/>
</dbReference>
<keyword evidence="4" id="KW-0812">Transmembrane</keyword>
<dbReference type="PANTHER" id="PTHR30069:SF46">
    <property type="entry name" value="OAR PROTEIN"/>
    <property type="match status" value="1"/>
</dbReference>
<evidence type="ECO:0000256" key="3">
    <source>
        <dbReference type="ARBA" id="ARBA00022452"/>
    </source>
</evidence>
<protein>
    <submittedName>
        <fullName evidence="12">TonB-dependent receptor</fullName>
    </submittedName>
</protein>
<evidence type="ECO:0000256" key="2">
    <source>
        <dbReference type="ARBA" id="ARBA00022448"/>
    </source>
</evidence>
<keyword evidence="3" id="KW-1134">Transmembrane beta strand</keyword>
<dbReference type="InterPro" id="IPR036942">
    <property type="entry name" value="Beta-barrel_TonB_sf"/>
</dbReference>
<dbReference type="Pfam" id="PF25183">
    <property type="entry name" value="OMP_b-brl_4"/>
    <property type="match status" value="2"/>
</dbReference>
<evidence type="ECO:0000256" key="9">
    <source>
        <dbReference type="SAM" id="SignalP"/>
    </source>
</evidence>
<dbReference type="AlphaFoldDB" id="A0A7X5QTD2"/>